<accession>A0A2Z6MQZ0</accession>
<dbReference type="SUPFAM" id="SSF53098">
    <property type="entry name" value="Ribonuclease H-like"/>
    <property type="match status" value="1"/>
</dbReference>
<evidence type="ECO:0000313" key="2">
    <source>
        <dbReference type="EMBL" id="GAU21409.1"/>
    </source>
</evidence>
<evidence type="ECO:0000259" key="1">
    <source>
        <dbReference type="Pfam" id="PF04937"/>
    </source>
</evidence>
<dbReference type="EMBL" id="DF973229">
    <property type="protein sequence ID" value="GAU21409.1"/>
    <property type="molecule type" value="Genomic_DNA"/>
</dbReference>
<keyword evidence="3" id="KW-1185">Reference proteome</keyword>
<protein>
    <recommendedName>
        <fullName evidence="1">DUF659 domain-containing protein</fullName>
    </recommendedName>
</protein>
<gene>
    <name evidence="2" type="ORF">TSUD_32390</name>
</gene>
<dbReference type="Proteomes" id="UP000242715">
    <property type="component" value="Unassembled WGS sequence"/>
</dbReference>
<feature type="domain" description="DUF659" evidence="1">
    <location>
        <begin position="10"/>
        <end position="62"/>
    </location>
</feature>
<evidence type="ECO:0000313" key="3">
    <source>
        <dbReference type="Proteomes" id="UP000242715"/>
    </source>
</evidence>
<dbReference type="OrthoDB" id="1935289at2759"/>
<sequence length="162" mass="18895">MISLRRLGKIQVVTDNVANYKAAGDLLMQKWKQLYWTPCAAHCIDLMLEDFEKKIQQHKETIAGDEKPAMGYIYEEMDRAKERTQSDFKGVGSCYKPIWKINDERCDELHRPLYVTGHFLNPVLHYAPEFIIDNEVLRLEKCSKIDHQLESFKEKNGLFGGE</sequence>
<dbReference type="PANTHER" id="PTHR32166:SF122">
    <property type="entry name" value="OS09G0499600 PROTEIN"/>
    <property type="match status" value="1"/>
</dbReference>
<dbReference type="Pfam" id="PF04937">
    <property type="entry name" value="DUF659"/>
    <property type="match status" value="1"/>
</dbReference>
<dbReference type="InterPro" id="IPR007021">
    <property type="entry name" value="DUF659"/>
</dbReference>
<dbReference type="PANTHER" id="PTHR32166">
    <property type="entry name" value="OSJNBA0013A04.12 PROTEIN"/>
    <property type="match status" value="1"/>
</dbReference>
<proteinExistence type="predicted"/>
<name>A0A2Z6MQZ0_TRISU</name>
<dbReference type="InterPro" id="IPR012337">
    <property type="entry name" value="RNaseH-like_sf"/>
</dbReference>
<dbReference type="AlphaFoldDB" id="A0A2Z6MQZ0"/>
<reference evidence="3" key="1">
    <citation type="journal article" date="2017" name="Front. Plant Sci.">
        <title>Climate Clever Clovers: New Paradigm to Reduce the Environmental Footprint of Ruminants by Breeding Low Methanogenic Forages Utilizing Haplotype Variation.</title>
        <authorList>
            <person name="Kaur P."/>
            <person name="Appels R."/>
            <person name="Bayer P.E."/>
            <person name="Keeble-Gagnere G."/>
            <person name="Wang J."/>
            <person name="Hirakawa H."/>
            <person name="Shirasawa K."/>
            <person name="Vercoe P."/>
            <person name="Stefanova K."/>
            <person name="Durmic Z."/>
            <person name="Nichols P."/>
            <person name="Revell C."/>
            <person name="Isobe S.N."/>
            <person name="Edwards D."/>
            <person name="Erskine W."/>
        </authorList>
    </citation>
    <scope>NUCLEOTIDE SEQUENCE [LARGE SCALE GENOMIC DNA]</scope>
    <source>
        <strain evidence="3">cv. Daliak</strain>
    </source>
</reference>
<organism evidence="2 3">
    <name type="scientific">Trifolium subterraneum</name>
    <name type="common">Subterranean clover</name>
    <dbReference type="NCBI Taxonomy" id="3900"/>
    <lineage>
        <taxon>Eukaryota</taxon>
        <taxon>Viridiplantae</taxon>
        <taxon>Streptophyta</taxon>
        <taxon>Embryophyta</taxon>
        <taxon>Tracheophyta</taxon>
        <taxon>Spermatophyta</taxon>
        <taxon>Magnoliopsida</taxon>
        <taxon>eudicotyledons</taxon>
        <taxon>Gunneridae</taxon>
        <taxon>Pentapetalae</taxon>
        <taxon>rosids</taxon>
        <taxon>fabids</taxon>
        <taxon>Fabales</taxon>
        <taxon>Fabaceae</taxon>
        <taxon>Papilionoideae</taxon>
        <taxon>50 kb inversion clade</taxon>
        <taxon>NPAAA clade</taxon>
        <taxon>Hologalegina</taxon>
        <taxon>IRL clade</taxon>
        <taxon>Trifolieae</taxon>
        <taxon>Trifolium</taxon>
    </lineage>
</organism>